<keyword evidence="3" id="KW-1185">Reference proteome</keyword>
<dbReference type="EMBL" id="JACONW010000037">
    <property type="protein sequence ID" value="MBC3950153.1"/>
    <property type="molecule type" value="Genomic_DNA"/>
</dbReference>
<dbReference type="Pfam" id="PF08668">
    <property type="entry name" value="HDOD"/>
    <property type="match status" value="1"/>
</dbReference>
<dbReference type="PROSITE" id="PS51833">
    <property type="entry name" value="HDOD"/>
    <property type="match status" value="1"/>
</dbReference>
<evidence type="ECO:0000313" key="2">
    <source>
        <dbReference type="EMBL" id="MBC3950153.1"/>
    </source>
</evidence>
<organism evidence="2 3">
    <name type="scientific">Pseudomonas folii</name>
    <dbReference type="NCBI Taxonomy" id="2762593"/>
    <lineage>
        <taxon>Bacteria</taxon>
        <taxon>Pseudomonadati</taxon>
        <taxon>Pseudomonadota</taxon>
        <taxon>Gammaproteobacteria</taxon>
        <taxon>Pseudomonadales</taxon>
        <taxon>Pseudomonadaceae</taxon>
        <taxon>Pseudomonas</taxon>
    </lineage>
</organism>
<reference evidence="2 3" key="1">
    <citation type="submission" date="2020-08" db="EMBL/GenBank/DDBJ databases">
        <title>Putative novel bacterial strains isolated from necrotic wheat leaf tissues caused by Xanthomonas translucens.</title>
        <authorList>
            <person name="Tambong J.T."/>
        </authorList>
    </citation>
    <scope>NUCLEOTIDE SEQUENCE [LARGE SCALE GENOMIC DNA]</scope>
    <source>
        <strain evidence="2 3">DOAB 1069</strain>
    </source>
</reference>
<dbReference type="Proteomes" id="UP000651852">
    <property type="component" value="Unassembled WGS sequence"/>
</dbReference>
<evidence type="ECO:0000259" key="1">
    <source>
        <dbReference type="PROSITE" id="PS51833"/>
    </source>
</evidence>
<feature type="domain" description="HDOD" evidence="1">
    <location>
        <begin position="27"/>
        <end position="218"/>
    </location>
</feature>
<dbReference type="RefSeq" id="WP_187521343.1">
    <property type="nucleotide sequence ID" value="NZ_JACONW010000037.1"/>
</dbReference>
<name>A0ABR7AYZ6_9PSED</name>
<accession>A0ABR7AYZ6</accession>
<evidence type="ECO:0000313" key="3">
    <source>
        <dbReference type="Proteomes" id="UP000651852"/>
    </source>
</evidence>
<sequence length="511" mass="56926">MPPETSPQLPVPNTLDAWLKQLDSIALPVPLPSHNKVRSALNDSRRSLRDIADMMQDSPALVLSVMREANHQSTGLTEPAESLEVAITRLGLGRTEVLLNRLPALENEKIPATFRQLLLISQHATQQANGLFAARLARLWQDIHLGSLLFLAPLWPIALAHPKLLEEWELRVIHKGESSRAVEKKLFGVSLLELCMQLATLWRLPLWVTQGYKLLISERRQLVKALHIARANDDPLQQQQLMDADPNLRRWFNQPANTVLLGNGLALAAQQAWDSPHCLRWELLSSLYLQQSMDSVQQQAHQNAVSSARNHNDPSLWHPAEALIWPWATRRIHSKLQAAPPPSPDALQSWRKLCADLLANPSPFSNAMHLTTTARDALVSCGMERVMLLMADKTGTQLRVHQIAGLRAETTSLALSIKESTVLQRLLAQPTQLRMTPANIDQFSALLPGNLRALFPGKHWLIRSLSSNNKVLMLVVADQGGGQFSETSVQAFGKTCQCIERALTSFSSRKA</sequence>
<protein>
    <submittedName>
        <fullName evidence="2">HDOD domain-containing protein</fullName>
    </submittedName>
</protein>
<proteinExistence type="predicted"/>
<dbReference type="Gene3D" id="1.10.3210.10">
    <property type="entry name" value="Hypothetical protein af1432"/>
    <property type="match status" value="1"/>
</dbReference>
<gene>
    <name evidence="2" type="ORF">H8S59_10265</name>
</gene>
<dbReference type="SUPFAM" id="SSF109604">
    <property type="entry name" value="HD-domain/PDEase-like"/>
    <property type="match status" value="1"/>
</dbReference>
<dbReference type="InterPro" id="IPR013976">
    <property type="entry name" value="HDOD"/>
</dbReference>
<comment type="caution">
    <text evidence="2">The sequence shown here is derived from an EMBL/GenBank/DDBJ whole genome shotgun (WGS) entry which is preliminary data.</text>
</comment>